<accession>A0ABV6C297</accession>
<dbReference type="InterPro" id="IPR020579">
    <property type="entry name" value="Exonuc_VII_lsu_C"/>
</dbReference>
<evidence type="ECO:0000259" key="1">
    <source>
        <dbReference type="Pfam" id="PF02601"/>
    </source>
</evidence>
<dbReference type="Pfam" id="PF02601">
    <property type="entry name" value="Exonuc_VII_L"/>
    <property type="match status" value="1"/>
</dbReference>
<feature type="domain" description="Exonuclease VII large subunit C-terminal" evidence="1">
    <location>
        <begin position="2"/>
        <end position="78"/>
    </location>
</feature>
<comment type="caution">
    <text evidence="2">The sequence shown here is derived from an EMBL/GenBank/DDBJ whole genome shotgun (WGS) entry which is preliminary data.</text>
</comment>
<organism evidence="2 3">
    <name type="scientific">Aciditerrimonas ferrireducens</name>
    <dbReference type="NCBI Taxonomy" id="667306"/>
    <lineage>
        <taxon>Bacteria</taxon>
        <taxon>Bacillati</taxon>
        <taxon>Actinomycetota</taxon>
        <taxon>Acidimicrobiia</taxon>
        <taxon>Acidimicrobiales</taxon>
        <taxon>Acidimicrobiaceae</taxon>
        <taxon>Aciditerrimonas</taxon>
    </lineage>
</organism>
<dbReference type="RefSeq" id="WP_377789093.1">
    <property type="nucleotide sequence ID" value="NZ_JBHLYQ010000049.1"/>
</dbReference>
<feature type="non-terminal residue" evidence="2">
    <location>
        <position position="1"/>
    </location>
</feature>
<evidence type="ECO:0000313" key="2">
    <source>
        <dbReference type="EMBL" id="MFC0081804.1"/>
    </source>
</evidence>
<dbReference type="EMBL" id="JBHLYQ010000049">
    <property type="protein sequence ID" value="MFC0081804.1"/>
    <property type="molecule type" value="Genomic_DNA"/>
</dbReference>
<name>A0ABV6C297_9ACTN</name>
<protein>
    <submittedName>
        <fullName evidence="2">Exodeoxyribonuclease VII large subunit</fullName>
    </submittedName>
</protein>
<sequence>ARLRSQAGRLAPGARMAAARQADRVAAWRRLLAAYDVQRQLERGYSLTYGPDGRLVRQVADALAGGRLRTRLADGSVLSRVEDELPARGSGGASEPGGVGG</sequence>
<reference evidence="2 3" key="1">
    <citation type="submission" date="2024-09" db="EMBL/GenBank/DDBJ databases">
        <authorList>
            <person name="Sun Q."/>
            <person name="Mori K."/>
        </authorList>
    </citation>
    <scope>NUCLEOTIDE SEQUENCE [LARGE SCALE GENOMIC DNA]</scope>
    <source>
        <strain evidence="2 3">JCM 15389</strain>
    </source>
</reference>
<dbReference type="Proteomes" id="UP001589788">
    <property type="component" value="Unassembled WGS sequence"/>
</dbReference>
<evidence type="ECO:0000313" key="3">
    <source>
        <dbReference type="Proteomes" id="UP001589788"/>
    </source>
</evidence>
<keyword evidence="3" id="KW-1185">Reference proteome</keyword>
<proteinExistence type="predicted"/>
<gene>
    <name evidence="2" type="ORF">ACFFRE_06550</name>
</gene>